<keyword evidence="2" id="KW-1185">Reference proteome</keyword>
<gene>
    <name evidence="1" type="ORF">Vadar_011008</name>
</gene>
<sequence>MYMSAPSSPTRFSSPNNLVHFYSARTSPHQMESVLEDVNTNFDDFEFETSKRFRQEGYSELQRRPTFETFVPMAFADELFSNGHVVPLKPPPRLNYCFPNANSNKSSSTSSSPNPVRKTSFPRWKNTWSDEFDPFAVALEKVKEEKRGKSHHHRRSRSLSPFRTTTPPLQDQNKQGDLSLELMKHQMGPNSPQENDPKKSSQMVVSPKGPPNKLKGLPFGKKVRHLKARHEGTMKAVEESETLESSKGENKEQKGKGFLGKENNEVKVMTEQVAALWKKYWRGKLKENAHKSTNKEIVEEPKVEITPYRPRFGLCLSFRMESTRNMYSP</sequence>
<organism evidence="1 2">
    <name type="scientific">Vaccinium darrowii</name>
    <dbReference type="NCBI Taxonomy" id="229202"/>
    <lineage>
        <taxon>Eukaryota</taxon>
        <taxon>Viridiplantae</taxon>
        <taxon>Streptophyta</taxon>
        <taxon>Embryophyta</taxon>
        <taxon>Tracheophyta</taxon>
        <taxon>Spermatophyta</taxon>
        <taxon>Magnoliopsida</taxon>
        <taxon>eudicotyledons</taxon>
        <taxon>Gunneridae</taxon>
        <taxon>Pentapetalae</taxon>
        <taxon>asterids</taxon>
        <taxon>Ericales</taxon>
        <taxon>Ericaceae</taxon>
        <taxon>Vaccinioideae</taxon>
        <taxon>Vaccinieae</taxon>
        <taxon>Vaccinium</taxon>
    </lineage>
</organism>
<dbReference type="EMBL" id="CM037156">
    <property type="protein sequence ID" value="KAH7837205.1"/>
    <property type="molecule type" value="Genomic_DNA"/>
</dbReference>
<comment type="caution">
    <text evidence="1">The sequence shown here is derived from an EMBL/GenBank/DDBJ whole genome shotgun (WGS) entry which is preliminary data.</text>
</comment>
<evidence type="ECO:0000313" key="1">
    <source>
        <dbReference type="EMBL" id="KAH7837205.1"/>
    </source>
</evidence>
<proteinExistence type="predicted"/>
<dbReference type="Proteomes" id="UP000828048">
    <property type="component" value="Chromosome 6"/>
</dbReference>
<name>A0ACB7X958_9ERIC</name>
<reference evidence="1 2" key="1">
    <citation type="journal article" date="2021" name="Hortic Res">
        <title>High-quality reference genome and annotation aids understanding of berry development for evergreen blueberry (Vaccinium darrowii).</title>
        <authorList>
            <person name="Yu J."/>
            <person name="Hulse-Kemp A.M."/>
            <person name="Babiker E."/>
            <person name="Staton M."/>
        </authorList>
    </citation>
    <scope>NUCLEOTIDE SEQUENCE [LARGE SCALE GENOMIC DNA]</scope>
    <source>
        <strain evidence="2">cv. NJ 8807/NJ 8810</strain>
        <tissue evidence="1">Young leaf</tissue>
    </source>
</reference>
<protein>
    <submittedName>
        <fullName evidence="1">Uncharacterized protein</fullName>
    </submittedName>
</protein>
<evidence type="ECO:0000313" key="2">
    <source>
        <dbReference type="Proteomes" id="UP000828048"/>
    </source>
</evidence>
<accession>A0ACB7X958</accession>